<dbReference type="InterPro" id="IPR041667">
    <property type="entry name" value="Cupin_8"/>
</dbReference>
<dbReference type="Pfam" id="PF13621">
    <property type="entry name" value="Cupin_8"/>
    <property type="match status" value="1"/>
</dbReference>
<protein>
    <recommendedName>
        <fullName evidence="5">JmjC domain-containing protein</fullName>
    </recommendedName>
</protein>
<evidence type="ECO:0000313" key="6">
    <source>
        <dbReference type="EMBL" id="KAL3836744.1"/>
    </source>
</evidence>
<feature type="region of interest" description="Disordered" evidence="4">
    <location>
        <begin position="447"/>
        <end position="493"/>
    </location>
</feature>
<dbReference type="Gene3D" id="2.60.120.650">
    <property type="entry name" value="Cupin"/>
    <property type="match status" value="1"/>
</dbReference>
<evidence type="ECO:0000256" key="3">
    <source>
        <dbReference type="ARBA" id="ARBA00037342"/>
    </source>
</evidence>
<evidence type="ECO:0000256" key="1">
    <source>
        <dbReference type="ARBA" id="ARBA00004496"/>
    </source>
</evidence>
<accession>A0ABD3TI76</accession>
<dbReference type="SMART" id="SM00558">
    <property type="entry name" value="JmjC"/>
    <property type="match status" value="1"/>
</dbReference>
<dbReference type="EMBL" id="JBJQND010000018">
    <property type="protein sequence ID" value="KAL3836744.1"/>
    <property type="molecule type" value="Genomic_DNA"/>
</dbReference>
<keyword evidence="2" id="KW-0963">Cytoplasm</keyword>
<dbReference type="FunFam" id="2.60.120.650:FF:000018">
    <property type="entry name" value="HSPB1-associated protein 1 homolog"/>
    <property type="match status" value="1"/>
</dbReference>
<evidence type="ECO:0000256" key="2">
    <source>
        <dbReference type="ARBA" id="ARBA00022490"/>
    </source>
</evidence>
<name>A0ABD3TI76_SINWO</name>
<feature type="domain" description="JmjC" evidence="5">
    <location>
        <begin position="105"/>
        <end position="266"/>
    </location>
</feature>
<comment type="subcellular location">
    <subcellularLocation>
        <location evidence="1">Cytoplasm</location>
    </subcellularLocation>
</comment>
<proteinExistence type="predicted"/>
<dbReference type="AlphaFoldDB" id="A0ABD3TI76"/>
<evidence type="ECO:0000256" key="4">
    <source>
        <dbReference type="SAM" id="MobiDB-lite"/>
    </source>
</evidence>
<dbReference type="PANTHER" id="PTHR12461:SF43">
    <property type="entry name" value="HSPB1-ASSOCIATED PROTEIN 1"/>
    <property type="match status" value="1"/>
</dbReference>
<dbReference type="InterPro" id="IPR003347">
    <property type="entry name" value="JmjC_dom"/>
</dbReference>
<comment type="function">
    <text evidence="3">May play a role in cellular stress response.</text>
</comment>
<evidence type="ECO:0000259" key="5">
    <source>
        <dbReference type="PROSITE" id="PS51184"/>
    </source>
</evidence>
<reference evidence="6 7" key="1">
    <citation type="submission" date="2024-11" db="EMBL/GenBank/DDBJ databases">
        <title>Chromosome-level genome assembly of the freshwater bivalve Anodonta woodiana.</title>
        <authorList>
            <person name="Chen X."/>
        </authorList>
    </citation>
    <scope>NUCLEOTIDE SEQUENCE [LARGE SCALE GENOMIC DNA]</scope>
    <source>
        <strain evidence="6">MN2024</strain>
        <tissue evidence="6">Gills</tissue>
    </source>
</reference>
<dbReference type="PANTHER" id="PTHR12461">
    <property type="entry name" value="HYPOXIA-INDUCIBLE FACTOR 1 ALPHA INHIBITOR-RELATED"/>
    <property type="match status" value="1"/>
</dbReference>
<dbReference type="Proteomes" id="UP001634394">
    <property type="component" value="Unassembled WGS sequence"/>
</dbReference>
<comment type="caution">
    <text evidence="6">The sequence shown here is derived from an EMBL/GenBank/DDBJ whole genome shotgun (WGS) entry which is preliminary data.</text>
</comment>
<keyword evidence="7" id="KW-1185">Reference proteome</keyword>
<evidence type="ECO:0000313" key="7">
    <source>
        <dbReference type="Proteomes" id="UP001634394"/>
    </source>
</evidence>
<gene>
    <name evidence="6" type="ORF">ACJMK2_022161</name>
</gene>
<dbReference type="SUPFAM" id="SSF51197">
    <property type="entry name" value="Clavaminate synthase-like"/>
    <property type="match status" value="1"/>
</dbReference>
<sequence>MTTMAEQICFELLLQSSECPPLVFDDIINHWPAAVWTPEFLADVMKAKKFNCKIAPRNSGDLLPETECLHLDATISDYVEWLSGKLGVDNPMSALDPSKYSCYIDYKYMVDFFSECPHLLKQVSWNCFGLHERDGTDSTIWIGSSGAYTPMHYDTYGFNLVAQIYGRKRWFLFPPHQTPYLYATRIPYEESSVFSQVNIMDPDLKRHPKFKLTSPYVVTLEPGQVLYVPRHWWHFVECIDSAISINTWVPMPEDKGEHVKEAVARLLACDLISRVKDIQDSPAIINTNEELTDPEVNFAFLQKSLQELISSSKASGGNKREGTFGSESNPIHSSDHFLKFVEAFRGQNVKVVHRNLHVSQIGRKKRKSLCDCDNTTEQGCFGTGSIHIETAVQSRILDSDIISEKTLNTTLSEISESALKVGDCHYCSGGEGDIGCLDEYQNSKRDISGLHEPNKQYGPSKRDINVEGSDKKHAGDAEEKMHNEEISSKEELKQGITNNSLHKKHAELKRRQVEIKAVPSYVFIDYVRFLQENYQFSDAELVHFFMTDHETDMNLEFETDETKESTSNRHPFESSFKISPVDIIDSVLNPSCIEAICNVLKDRLNIS</sequence>
<organism evidence="6 7">
    <name type="scientific">Sinanodonta woodiana</name>
    <name type="common">Chinese pond mussel</name>
    <name type="synonym">Anodonta woodiana</name>
    <dbReference type="NCBI Taxonomy" id="1069815"/>
    <lineage>
        <taxon>Eukaryota</taxon>
        <taxon>Metazoa</taxon>
        <taxon>Spiralia</taxon>
        <taxon>Lophotrochozoa</taxon>
        <taxon>Mollusca</taxon>
        <taxon>Bivalvia</taxon>
        <taxon>Autobranchia</taxon>
        <taxon>Heteroconchia</taxon>
        <taxon>Palaeoheterodonta</taxon>
        <taxon>Unionida</taxon>
        <taxon>Unionoidea</taxon>
        <taxon>Unionidae</taxon>
        <taxon>Unioninae</taxon>
        <taxon>Sinanodonta</taxon>
    </lineage>
</organism>
<dbReference type="PROSITE" id="PS51184">
    <property type="entry name" value="JMJC"/>
    <property type="match status" value="1"/>
</dbReference>
<dbReference type="GO" id="GO:0005737">
    <property type="term" value="C:cytoplasm"/>
    <property type="evidence" value="ECO:0007669"/>
    <property type="project" value="UniProtKB-SubCell"/>
</dbReference>